<dbReference type="EMBL" id="CP081674">
    <property type="protein sequence ID" value="QZH69430.1"/>
    <property type="molecule type" value="Genomic_DNA"/>
</dbReference>
<gene>
    <name evidence="1" type="ORF">K6L26_30305</name>
</gene>
<reference evidence="1" key="1">
    <citation type="submission" date="2021-07" db="EMBL/GenBank/DDBJ databases">
        <title>Complete Genome Sequences of Mycobacterium farcinogenes Isolated from Clinical Specimens from Patients in Thailand.</title>
        <authorList>
            <person name="Sodsai P."/>
        </authorList>
    </citation>
    <scope>NUCLEOTIDE SEQUENCE</scope>
    <source>
        <strain evidence="1">BKK/CU-MFGFA-001</strain>
    </source>
</reference>
<evidence type="ECO:0000313" key="2">
    <source>
        <dbReference type="Proteomes" id="UP000825598"/>
    </source>
</evidence>
<protein>
    <submittedName>
        <fullName evidence="1">Site-specific integrase</fullName>
    </submittedName>
</protein>
<name>A0ACD1FR87_MYCFR</name>
<accession>A0ACD1FR87</accession>
<dbReference type="Proteomes" id="UP000825598">
    <property type="component" value="Plasmid unnamed1"/>
</dbReference>
<keyword evidence="1" id="KW-0614">Plasmid</keyword>
<sequence length="402" mass="44682">MARVQLVRFADRPHTYTVVGADQLPVPPAREYLRFLREEGASPNTVRAYAYGLAAWFTVLEHTDTAWDDFPSSMFGAFLSYLRTGDLPGTARIGPAQKAMAESSLQPRGAAVLSMYRYFADAHDLSRPYRRLYSSHARSARRGHYAPFLTGIGPTAERDTPLYRRRTANRSETPVLEPAAVNTILDACSVQDRNGRWTNGAVGLRDRLFFAVLAETGMRIGEALSLRHSDFSIAGGDTPSLLIADRDDHPHGVRAKTGARRIYIGDDLVALYTEYVWALVSAGADIAVDDLSTHFVFVNLVRGVRYAALRPETVYDKVDLITEHHPEALPADWTPHWLRHTHATALLLAGVDPHVVMRRLGHADVQTTLSIYGWVTADAEMRSLAGWKSYVAGWKVSHDRSS</sequence>
<organism evidence="1 2">
    <name type="scientific">Mycolicibacterium farcinogenes</name>
    <name type="common">Mycobacterium farcinogenes</name>
    <dbReference type="NCBI Taxonomy" id="1802"/>
    <lineage>
        <taxon>Bacteria</taxon>
        <taxon>Bacillati</taxon>
        <taxon>Actinomycetota</taxon>
        <taxon>Actinomycetes</taxon>
        <taxon>Mycobacteriales</taxon>
        <taxon>Mycobacteriaceae</taxon>
        <taxon>Mycolicibacterium</taxon>
    </lineage>
</organism>
<geneLocation type="plasmid" evidence="1 2">
    <name>unnamed1</name>
</geneLocation>
<keyword evidence="2" id="KW-1185">Reference proteome</keyword>
<evidence type="ECO:0000313" key="1">
    <source>
        <dbReference type="EMBL" id="QZH69430.1"/>
    </source>
</evidence>
<proteinExistence type="predicted"/>